<keyword evidence="2" id="KW-0805">Transcription regulation</keyword>
<dbReference type="EMBL" id="JAEEGA010000007">
    <property type="protein sequence ID" value="MBP1041752.1"/>
    <property type="molecule type" value="Genomic_DNA"/>
</dbReference>
<dbReference type="SUPFAM" id="SSF46785">
    <property type="entry name" value="Winged helix' DNA-binding domain"/>
    <property type="match status" value="1"/>
</dbReference>
<gene>
    <name evidence="6" type="ORF">I6N95_12105</name>
</gene>
<evidence type="ECO:0000313" key="6">
    <source>
        <dbReference type="EMBL" id="MBP1041752.1"/>
    </source>
</evidence>
<evidence type="ECO:0000256" key="4">
    <source>
        <dbReference type="ARBA" id="ARBA00023163"/>
    </source>
</evidence>
<feature type="domain" description="HTH lysR-type" evidence="5">
    <location>
        <begin position="1"/>
        <end position="58"/>
    </location>
</feature>
<dbReference type="PRINTS" id="PR00039">
    <property type="entry name" value="HTHLYSR"/>
</dbReference>
<evidence type="ECO:0000259" key="5">
    <source>
        <dbReference type="PROSITE" id="PS50931"/>
    </source>
</evidence>
<name>A0A940P5F9_9ENTE</name>
<reference evidence="6" key="1">
    <citation type="submission" date="2020-12" db="EMBL/GenBank/DDBJ databases">
        <title>Vagococcus allomyrinae sp. nov. and Enterococcus lavae sp. nov., isolated from the larvae of Allomyrina dichotoma.</title>
        <authorList>
            <person name="Lee S.D."/>
        </authorList>
    </citation>
    <scope>NUCLEOTIDE SEQUENCE</scope>
    <source>
        <strain evidence="6">BWB3-3</strain>
    </source>
</reference>
<dbReference type="GO" id="GO:0003700">
    <property type="term" value="F:DNA-binding transcription factor activity"/>
    <property type="evidence" value="ECO:0007669"/>
    <property type="project" value="InterPro"/>
</dbReference>
<evidence type="ECO:0000313" key="7">
    <source>
        <dbReference type="Proteomes" id="UP000674938"/>
    </source>
</evidence>
<dbReference type="CDD" id="cd08434">
    <property type="entry name" value="PBP2_GltC_like"/>
    <property type="match status" value="1"/>
</dbReference>
<protein>
    <submittedName>
        <fullName evidence="6">LysR family transcriptional regulator</fullName>
    </submittedName>
</protein>
<dbReference type="Pfam" id="PF03466">
    <property type="entry name" value="LysR_substrate"/>
    <property type="match status" value="1"/>
</dbReference>
<dbReference type="PANTHER" id="PTHR30126">
    <property type="entry name" value="HTH-TYPE TRANSCRIPTIONAL REGULATOR"/>
    <property type="match status" value="1"/>
</dbReference>
<accession>A0A940P5F9</accession>
<dbReference type="SUPFAM" id="SSF53850">
    <property type="entry name" value="Periplasmic binding protein-like II"/>
    <property type="match status" value="1"/>
</dbReference>
<dbReference type="Proteomes" id="UP000674938">
    <property type="component" value="Unassembled WGS sequence"/>
</dbReference>
<evidence type="ECO:0000256" key="1">
    <source>
        <dbReference type="ARBA" id="ARBA00009437"/>
    </source>
</evidence>
<dbReference type="InterPro" id="IPR036390">
    <property type="entry name" value="WH_DNA-bd_sf"/>
</dbReference>
<dbReference type="GO" id="GO:0000976">
    <property type="term" value="F:transcription cis-regulatory region binding"/>
    <property type="evidence" value="ECO:0007669"/>
    <property type="project" value="TreeGrafter"/>
</dbReference>
<keyword evidence="7" id="KW-1185">Reference proteome</keyword>
<dbReference type="InterPro" id="IPR036388">
    <property type="entry name" value="WH-like_DNA-bd_sf"/>
</dbReference>
<dbReference type="AlphaFoldDB" id="A0A940P5F9"/>
<proteinExistence type="inferred from homology"/>
<keyword evidence="3" id="KW-0238">DNA-binding</keyword>
<dbReference type="FunFam" id="1.10.10.10:FF:000001">
    <property type="entry name" value="LysR family transcriptional regulator"/>
    <property type="match status" value="1"/>
</dbReference>
<sequence>MNLHHLRYFETLATVQHYTKASKLLNITQPSLSNAISLLEAELGVRLFEKDGRNIILTKQGKVFQGYVEKSLNTLDTGIDTLEKISSGFGRIELSFLQILGTSFVPEIVRGYLAANSDKEIDFGFHSGVTSEIITGIKEREYDIGFCSYMQEEDDLDFFPIASQELVLIVPLDHPLAQQKTVDLRDTIDYPYIAFSQSSGLRAIVDDLFKKINQNYQIQFEVEEDQVIAGFVSQGFGISIVPNMPLLDSLPLKKIELVNLSWERIFYLAIPKNIYLPPVVYHFKQYVLQNTDYKHLI</sequence>
<dbReference type="PANTHER" id="PTHR30126:SF39">
    <property type="entry name" value="HTH-TYPE TRANSCRIPTIONAL REGULATOR CYSL"/>
    <property type="match status" value="1"/>
</dbReference>
<dbReference type="Gene3D" id="3.40.190.290">
    <property type="match status" value="1"/>
</dbReference>
<organism evidence="6 7">
    <name type="scientific">Vagococcus allomyrinae</name>
    <dbReference type="NCBI Taxonomy" id="2794353"/>
    <lineage>
        <taxon>Bacteria</taxon>
        <taxon>Bacillati</taxon>
        <taxon>Bacillota</taxon>
        <taxon>Bacilli</taxon>
        <taxon>Lactobacillales</taxon>
        <taxon>Enterococcaceae</taxon>
        <taxon>Vagococcus</taxon>
    </lineage>
</organism>
<dbReference type="PROSITE" id="PS50931">
    <property type="entry name" value="HTH_LYSR"/>
    <property type="match status" value="1"/>
</dbReference>
<dbReference type="InterPro" id="IPR000847">
    <property type="entry name" value="LysR_HTH_N"/>
</dbReference>
<keyword evidence="4" id="KW-0804">Transcription</keyword>
<dbReference type="InterPro" id="IPR005119">
    <property type="entry name" value="LysR_subst-bd"/>
</dbReference>
<evidence type="ECO:0000256" key="2">
    <source>
        <dbReference type="ARBA" id="ARBA00023015"/>
    </source>
</evidence>
<comment type="similarity">
    <text evidence="1">Belongs to the LysR transcriptional regulatory family.</text>
</comment>
<dbReference type="Pfam" id="PF00126">
    <property type="entry name" value="HTH_1"/>
    <property type="match status" value="1"/>
</dbReference>
<dbReference type="Gene3D" id="1.10.10.10">
    <property type="entry name" value="Winged helix-like DNA-binding domain superfamily/Winged helix DNA-binding domain"/>
    <property type="match status" value="1"/>
</dbReference>
<comment type="caution">
    <text evidence="6">The sequence shown here is derived from an EMBL/GenBank/DDBJ whole genome shotgun (WGS) entry which is preliminary data.</text>
</comment>
<dbReference type="RefSeq" id="WP_209528190.1">
    <property type="nucleotide sequence ID" value="NZ_JAEEGA010000007.1"/>
</dbReference>
<evidence type="ECO:0000256" key="3">
    <source>
        <dbReference type="ARBA" id="ARBA00023125"/>
    </source>
</evidence>